<evidence type="ECO:0000256" key="8">
    <source>
        <dbReference type="ARBA" id="ARBA00022781"/>
    </source>
</evidence>
<keyword evidence="11 12" id="KW-0472">Membrane</keyword>
<dbReference type="GO" id="GO:1902600">
    <property type="term" value="P:proton transmembrane transport"/>
    <property type="evidence" value="ECO:0007669"/>
    <property type="project" value="UniProtKB-KW"/>
</dbReference>
<dbReference type="RefSeq" id="WP_169159205.1">
    <property type="nucleotide sequence ID" value="NZ_JABBFW010000002.1"/>
</dbReference>
<feature type="transmembrane region" description="Helical" evidence="12">
    <location>
        <begin position="181"/>
        <end position="201"/>
    </location>
</feature>
<dbReference type="GO" id="GO:0071978">
    <property type="term" value="P:bacterial-type flagellum-dependent swarming motility"/>
    <property type="evidence" value="ECO:0007669"/>
    <property type="project" value="InterPro"/>
</dbReference>
<keyword evidence="8" id="KW-0375">Hydrogen ion transport</keyword>
<keyword evidence="9 12" id="KW-1133">Transmembrane helix</keyword>
<keyword evidence="15" id="KW-0282">Flagellum</keyword>
<evidence type="ECO:0000256" key="10">
    <source>
        <dbReference type="ARBA" id="ARBA00023065"/>
    </source>
</evidence>
<feature type="transmembrane region" description="Helical" evidence="12">
    <location>
        <begin position="31"/>
        <end position="49"/>
    </location>
</feature>
<evidence type="ECO:0000313" key="15">
    <source>
        <dbReference type="EMBL" id="NML14314.1"/>
    </source>
</evidence>
<keyword evidence="4" id="KW-1003">Cell membrane</keyword>
<keyword evidence="16" id="KW-1185">Reference proteome</keyword>
<dbReference type="PANTHER" id="PTHR30433:SF3">
    <property type="entry name" value="MOTILITY PROTEIN A"/>
    <property type="match status" value="1"/>
</dbReference>
<reference evidence="15 16" key="1">
    <citation type="submission" date="2020-04" db="EMBL/GenBank/DDBJ databases">
        <title>Azohydromonas sp. isolated from soil.</title>
        <authorList>
            <person name="Dahal R.H."/>
        </authorList>
    </citation>
    <scope>NUCLEOTIDE SEQUENCE [LARGE SCALE GENOMIC DNA]</scope>
    <source>
        <strain evidence="15 16">G-1-1-14</strain>
    </source>
</reference>
<keyword evidence="6 12" id="KW-0812">Transmembrane</keyword>
<evidence type="ECO:0000256" key="1">
    <source>
        <dbReference type="ARBA" id="ARBA00004651"/>
    </source>
</evidence>
<dbReference type="GO" id="GO:0006935">
    <property type="term" value="P:chemotaxis"/>
    <property type="evidence" value="ECO:0007669"/>
    <property type="project" value="UniProtKB-KW"/>
</dbReference>
<comment type="caution">
    <text evidence="15">The sequence shown here is derived from an EMBL/GenBank/DDBJ whole genome shotgun (WGS) entry which is preliminary data.</text>
</comment>
<comment type="subcellular location">
    <subcellularLocation>
        <location evidence="1">Cell membrane</location>
        <topology evidence="1">Multi-pass membrane protein</topology>
    </subcellularLocation>
</comment>
<evidence type="ECO:0000256" key="7">
    <source>
        <dbReference type="ARBA" id="ARBA00022779"/>
    </source>
</evidence>
<feature type="transmembrane region" description="Helical" evidence="12">
    <location>
        <begin position="149"/>
        <end position="169"/>
    </location>
</feature>
<proteinExistence type="inferred from homology"/>
<gene>
    <name evidence="15" type="ORF">HHL10_04895</name>
</gene>
<dbReference type="PANTHER" id="PTHR30433">
    <property type="entry name" value="CHEMOTAXIS PROTEIN MOTA"/>
    <property type="match status" value="1"/>
</dbReference>
<keyword evidence="15" id="KW-0966">Cell projection</keyword>
<keyword evidence="3" id="KW-0813">Transport</keyword>
<keyword evidence="5" id="KW-0145">Chemotaxis</keyword>
<evidence type="ECO:0000256" key="5">
    <source>
        <dbReference type="ARBA" id="ARBA00022500"/>
    </source>
</evidence>
<dbReference type="PROSITE" id="PS01307">
    <property type="entry name" value="MOTA"/>
    <property type="match status" value="1"/>
</dbReference>
<keyword evidence="10" id="KW-0406">Ion transport</keyword>
<dbReference type="AlphaFoldDB" id="A0A848F3T9"/>
<dbReference type="Proteomes" id="UP000574067">
    <property type="component" value="Unassembled WGS sequence"/>
</dbReference>
<evidence type="ECO:0000256" key="9">
    <source>
        <dbReference type="ARBA" id="ARBA00022989"/>
    </source>
</evidence>
<accession>A0A848F3T9</accession>
<comment type="similarity">
    <text evidence="2">Belongs to the MotA family.</text>
</comment>
<evidence type="ECO:0000256" key="4">
    <source>
        <dbReference type="ARBA" id="ARBA00022475"/>
    </source>
</evidence>
<evidence type="ECO:0000259" key="14">
    <source>
        <dbReference type="Pfam" id="PF20560"/>
    </source>
</evidence>
<dbReference type="InterPro" id="IPR046786">
    <property type="entry name" value="MotA_N"/>
</dbReference>
<keyword evidence="7" id="KW-0283">Flagellar rotation</keyword>
<feature type="domain" description="Motility protein A N-terminal" evidence="14">
    <location>
        <begin position="7"/>
        <end position="62"/>
    </location>
</feature>
<protein>
    <submittedName>
        <fullName evidence="15">Flagellar motor protein</fullName>
    </submittedName>
</protein>
<evidence type="ECO:0000256" key="6">
    <source>
        <dbReference type="ARBA" id="ARBA00022692"/>
    </source>
</evidence>
<dbReference type="InterPro" id="IPR002898">
    <property type="entry name" value="MotA_ExbB_proton_chnl"/>
</dbReference>
<dbReference type="NCBIfam" id="NF006583">
    <property type="entry name" value="PRK09109.1"/>
    <property type="match status" value="1"/>
</dbReference>
<evidence type="ECO:0000313" key="16">
    <source>
        <dbReference type="Proteomes" id="UP000574067"/>
    </source>
</evidence>
<evidence type="ECO:0000256" key="11">
    <source>
        <dbReference type="ARBA" id="ARBA00023136"/>
    </source>
</evidence>
<name>A0A848F3T9_9BURK</name>
<dbReference type="Pfam" id="PF20560">
    <property type="entry name" value="MotA_N"/>
    <property type="match status" value="1"/>
</dbReference>
<dbReference type="InterPro" id="IPR047055">
    <property type="entry name" value="MotA-like"/>
</dbReference>
<sequence>MLAITLLGLIVGIAAVLTGQAMEGGKASSLIQPSAFLIVIGGTLGAVLVQSTPGCALRAVKMLAWLVIPPKGITPEEIKTWTAMAEIGAKKGLPRLEDTARVTQDPFLKKALELVADNHRADFIRERLLTEIKIRDAQLRVGARVWEAAAGYAPTIGILGSVLGLLHVMESLKDPSRLGTGIAVAFVATIYGLVTANLLYLPIAGKLKVIISAMTLRDEMRMEAAAAIASGESPSRVRERLTAFVNGVAS</sequence>
<evidence type="ECO:0000256" key="12">
    <source>
        <dbReference type="SAM" id="Phobius"/>
    </source>
</evidence>
<organism evidence="15 16">
    <name type="scientific">Azohydromonas caseinilytica</name>
    <dbReference type="NCBI Taxonomy" id="2728836"/>
    <lineage>
        <taxon>Bacteria</taxon>
        <taxon>Pseudomonadati</taxon>
        <taxon>Pseudomonadota</taxon>
        <taxon>Betaproteobacteria</taxon>
        <taxon>Burkholderiales</taxon>
        <taxon>Sphaerotilaceae</taxon>
        <taxon>Azohydromonas</taxon>
    </lineage>
</organism>
<dbReference type="InterPro" id="IPR000540">
    <property type="entry name" value="Flag_MotA_CS"/>
</dbReference>
<dbReference type="GO" id="GO:0005886">
    <property type="term" value="C:plasma membrane"/>
    <property type="evidence" value="ECO:0007669"/>
    <property type="project" value="UniProtKB-SubCell"/>
</dbReference>
<evidence type="ECO:0000256" key="3">
    <source>
        <dbReference type="ARBA" id="ARBA00022448"/>
    </source>
</evidence>
<dbReference type="EMBL" id="JABBFW010000002">
    <property type="protein sequence ID" value="NML14314.1"/>
    <property type="molecule type" value="Genomic_DNA"/>
</dbReference>
<dbReference type="Pfam" id="PF01618">
    <property type="entry name" value="MotA_ExbB"/>
    <property type="match status" value="1"/>
</dbReference>
<feature type="domain" description="MotA/TolQ/ExbB proton channel" evidence="13">
    <location>
        <begin position="103"/>
        <end position="216"/>
    </location>
</feature>
<evidence type="ECO:0000259" key="13">
    <source>
        <dbReference type="Pfam" id="PF01618"/>
    </source>
</evidence>
<evidence type="ECO:0000256" key="2">
    <source>
        <dbReference type="ARBA" id="ARBA00008038"/>
    </source>
</evidence>
<keyword evidence="15" id="KW-0969">Cilium</keyword>